<dbReference type="KEGG" id="taz:TREAZ_2754"/>
<evidence type="ECO:0000313" key="3">
    <source>
        <dbReference type="Proteomes" id="UP000009222"/>
    </source>
</evidence>
<evidence type="ECO:0000313" key="2">
    <source>
        <dbReference type="EMBL" id="AEF82957.1"/>
    </source>
</evidence>
<dbReference type="HOGENOM" id="CLU_080999_2_0_12"/>
<dbReference type="CDD" id="cd05006">
    <property type="entry name" value="SIS_GmhA"/>
    <property type="match status" value="1"/>
</dbReference>
<dbReference type="RefSeq" id="WP_015712780.1">
    <property type="nucleotide sequence ID" value="NC_015577.1"/>
</dbReference>
<dbReference type="eggNOG" id="COG0279">
    <property type="taxonomic scope" value="Bacteria"/>
</dbReference>
<dbReference type="EC" id="5.3.1.-" evidence="2"/>
<dbReference type="AlphaFoldDB" id="F5YD59"/>
<name>F5YD59_LEAAZ</name>
<sequence>MSDPNHVIFRKLLERYPDLEACAAEIFAAGELLKNAAAGGNKILLCGNGGSAADADHITGELLKSFCKKRPIDKKFKERLKDLDQDAGADLAEKLQGGIPAISLTFHNALSTAFGNDVDPNMAFAQQAFVYAKPGDVFWGISTSGNAKNVYNAALVAKAKGLKVLGMTAKGGGKLKQISDICIAVPRTETYEAQELHLPVYHALCLYVEDALW</sequence>
<keyword evidence="3" id="KW-1185">Reference proteome</keyword>
<dbReference type="STRING" id="545695.TREAZ_2754"/>
<protein>
    <submittedName>
        <fullName evidence="2">Phosphoheptose isomerase</fullName>
        <ecNumber evidence="2">5.3.1.-</ecNumber>
    </submittedName>
</protein>
<reference evidence="2 3" key="2">
    <citation type="journal article" date="2011" name="ISME J.">
        <title>RNA-seq reveals cooperative metabolic interactions between two termite-gut spirochete species in co-culture.</title>
        <authorList>
            <person name="Rosenthal A.Z."/>
            <person name="Matson E.G."/>
            <person name="Eldar A."/>
            <person name="Leadbetter J.R."/>
        </authorList>
    </citation>
    <scope>NUCLEOTIDE SEQUENCE [LARGE SCALE GENOMIC DNA]</scope>
    <source>
        <strain evidence="3">ATCC BAA-888 / DSM 13862 / ZAS-9</strain>
    </source>
</reference>
<dbReference type="SUPFAM" id="SSF53697">
    <property type="entry name" value="SIS domain"/>
    <property type="match status" value="1"/>
</dbReference>
<dbReference type="GO" id="GO:0097367">
    <property type="term" value="F:carbohydrate derivative binding"/>
    <property type="evidence" value="ECO:0007669"/>
    <property type="project" value="InterPro"/>
</dbReference>
<dbReference type="OrthoDB" id="9781311at2"/>
<dbReference type="PANTHER" id="PTHR30390">
    <property type="entry name" value="SEDOHEPTULOSE 7-PHOSPHATE ISOMERASE / DNAA INITIATOR-ASSOCIATING FACTOR FOR REPLICATION INITIATION"/>
    <property type="match status" value="1"/>
</dbReference>
<dbReference type="GO" id="GO:1901135">
    <property type="term" value="P:carbohydrate derivative metabolic process"/>
    <property type="evidence" value="ECO:0007669"/>
    <property type="project" value="InterPro"/>
</dbReference>
<accession>F5YD59</accession>
<dbReference type="InterPro" id="IPR035461">
    <property type="entry name" value="GmhA/DiaA"/>
</dbReference>
<organism evidence="2 3">
    <name type="scientific">Leadbettera azotonutricia (strain ATCC BAA-888 / DSM 13862 / ZAS-9)</name>
    <name type="common">Treponema azotonutricium</name>
    <dbReference type="NCBI Taxonomy" id="545695"/>
    <lineage>
        <taxon>Bacteria</taxon>
        <taxon>Pseudomonadati</taxon>
        <taxon>Spirochaetota</taxon>
        <taxon>Spirochaetia</taxon>
        <taxon>Spirochaetales</taxon>
        <taxon>Breznakiellaceae</taxon>
        <taxon>Leadbettera</taxon>
    </lineage>
</organism>
<gene>
    <name evidence="2" type="ordered locus">TREAZ_2754</name>
</gene>
<dbReference type="PROSITE" id="PS51464">
    <property type="entry name" value="SIS"/>
    <property type="match status" value="1"/>
</dbReference>
<dbReference type="GO" id="GO:0016853">
    <property type="term" value="F:isomerase activity"/>
    <property type="evidence" value="ECO:0007669"/>
    <property type="project" value="UniProtKB-KW"/>
</dbReference>
<dbReference type="EMBL" id="CP001841">
    <property type="protein sequence ID" value="AEF82957.1"/>
    <property type="molecule type" value="Genomic_DNA"/>
</dbReference>
<dbReference type="Gene3D" id="3.40.50.10490">
    <property type="entry name" value="Glucose-6-phosphate isomerase like protein, domain 1"/>
    <property type="match status" value="1"/>
</dbReference>
<reference evidence="3" key="1">
    <citation type="submission" date="2009-12" db="EMBL/GenBank/DDBJ databases">
        <title>Complete sequence of Treponema azotonutricium strain ZAS-9.</title>
        <authorList>
            <person name="Tetu S.G."/>
            <person name="Matson E."/>
            <person name="Ren Q."/>
            <person name="Seshadri R."/>
            <person name="Elbourne L."/>
            <person name="Hassan K.A."/>
            <person name="Durkin A."/>
            <person name="Radune D."/>
            <person name="Mohamoud Y."/>
            <person name="Shay R."/>
            <person name="Jin S."/>
            <person name="Zhang X."/>
            <person name="Lucey K."/>
            <person name="Ballor N.R."/>
            <person name="Ottesen E."/>
            <person name="Rosenthal R."/>
            <person name="Allen A."/>
            <person name="Leadbetter J.R."/>
            <person name="Paulsen I.T."/>
        </authorList>
    </citation>
    <scope>NUCLEOTIDE SEQUENCE [LARGE SCALE GENOMIC DNA]</scope>
    <source>
        <strain evidence="3">ATCC BAA-888 / DSM 13862 / ZAS-9</strain>
    </source>
</reference>
<proteinExistence type="predicted"/>
<feature type="domain" description="SIS" evidence="1">
    <location>
        <begin position="29"/>
        <end position="213"/>
    </location>
</feature>
<keyword evidence="2" id="KW-0413">Isomerase</keyword>
<dbReference type="InParanoid" id="F5YD59"/>
<dbReference type="InterPro" id="IPR001347">
    <property type="entry name" value="SIS_dom"/>
</dbReference>
<dbReference type="InterPro" id="IPR050099">
    <property type="entry name" value="SIS_GmhA/DiaA_subfam"/>
</dbReference>
<dbReference type="Proteomes" id="UP000009222">
    <property type="component" value="Chromosome"/>
</dbReference>
<evidence type="ECO:0000259" key="1">
    <source>
        <dbReference type="PROSITE" id="PS51464"/>
    </source>
</evidence>
<dbReference type="Pfam" id="PF13580">
    <property type="entry name" value="SIS_2"/>
    <property type="match status" value="2"/>
</dbReference>
<dbReference type="InterPro" id="IPR046348">
    <property type="entry name" value="SIS_dom_sf"/>
</dbReference>